<accession>A0ABY9W4K3</accession>
<proteinExistence type="predicted"/>
<sequence length="166" mass="19049">MDPEDDWFWYDESECGSLTAKERRFARAIRQCARSWPGDPGDGRRWDRPEPDDSFLWRGPDAGLLALLHVQGPPWNRSLLTVGAVFDGESARCDEVHNQRLYLPLHSSPLAHTVSGAASPEQTATRVADWFEALFQDPRYFTNVIRLSTRWQRCGNPWPPDDLPDR</sequence>
<gene>
    <name evidence="1" type="ORF">RI138_31970</name>
</gene>
<organism evidence="1 2">
    <name type="scientific">Streptomyces durocortorensis</name>
    <dbReference type="NCBI Taxonomy" id="2811104"/>
    <lineage>
        <taxon>Bacteria</taxon>
        <taxon>Bacillati</taxon>
        <taxon>Actinomycetota</taxon>
        <taxon>Actinomycetes</taxon>
        <taxon>Kitasatosporales</taxon>
        <taxon>Streptomycetaceae</taxon>
        <taxon>Streptomyces</taxon>
    </lineage>
</organism>
<keyword evidence="2" id="KW-1185">Reference proteome</keyword>
<protein>
    <submittedName>
        <fullName evidence="1">Uncharacterized protein</fullName>
    </submittedName>
</protein>
<dbReference type="Proteomes" id="UP001303236">
    <property type="component" value="Chromosome"/>
</dbReference>
<evidence type="ECO:0000313" key="2">
    <source>
        <dbReference type="Proteomes" id="UP001303236"/>
    </source>
</evidence>
<evidence type="ECO:0000313" key="1">
    <source>
        <dbReference type="EMBL" id="WNF31076.1"/>
    </source>
</evidence>
<dbReference type="EMBL" id="CP134500">
    <property type="protein sequence ID" value="WNF31076.1"/>
    <property type="molecule type" value="Genomic_DNA"/>
</dbReference>
<name>A0ABY9W4K3_9ACTN</name>
<reference evidence="1 2" key="1">
    <citation type="submission" date="2023-09" db="EMBL/GenBank/DDBJ databases">
        <title>Genome completion map analysis of the actinomycetes C11-1.</title>
        <authorList>
            <person name="Qin P."/>
            <person name="Guan P."/>
        </authorList>
    </citation>
    <scope>NUCLEOTIDE SEQUENCE [LARGE SCALE GENOMIC DNA]</scope>
    <source>
        <strain evidence="1 2">C11-1</strain>
    </source>
</reference>